<keyword evidence="3" id="KW-1185">Reference proteome</keyword>
<comment type="caution">
    <text evidence="2">The sequence shown here is derived from an EMBL/GenBank/DDBJ whole genome shotgun (WGS) entry which is preliminary data.</text>
</comment>
<keyword evidence="1" id="KW-0732">Signal</keyword>
<evidence type="ECO:0000256" key="1">
    <source>
        <dbReference type="SAM" id="SignalP"/>
    </source>
</evidence>
<feature type="signal peptide" evidence="1">
    <location>
        <begin position="1"/>
        <end position="30"/>
    </location>
</feature>
<proteinExistence type="predicted"/>
<gene>
    <name evidence="2" type="ORF">QLQ12_46415</name>
</gene>
<organism evidence="2 3">
    <name type="scientific">Actinoplanes sandaracinus</name>
    <dbReference type="NCBI Taxonomy" id="3045177"/>
    <lineage>
        <taxon>Bacteria</taxon>
        <taxon>Bacillati</taxon>
        <taxon>Actinomycetota</taxon>
        <taxon>Actinomycetes</taxon>
        <taxon>Micromonosporales</taxon>
        <taxon>Micromonosporaceae</taxon>
        <taxon>Actinoplanes</taxon>
    </lineage>
</organism>
<accession>A0ABT6X2G6</accession>
<name>A0ABT6X2G6_9ACTN</name>
<reference evidence="2 3" key="1">
    <citation type="submission" date="2023-05" db="EMBL/GenBank/DDBJ databases">
        <title>Actinoplanes sp. NEAU-A12 genome sequencing.</title>
        <authorList>
            <person name="Wang Z.-S."/>
        </authorList>
    </citation>
    <scope>NUCLEOTIDE SEQUENCE [LARGE SCALE GENOMIC DNA]</scope>
    <source>
        <strain evidence="2 3">NEAU-A12</strain>
    </source>
</reference>
<dbReference type="RefSeq" id="WP_282767485.1">
    <property type="nucleotide sequence ID" value="NZ_JASCTH010000069.1"/>
</dbReference>
<evidence type="ECO:0008006" key="4">
    <source>
        <dbReference type="Google" id="ProtNLM"/>
    </source>
</evidence>
<dbReference type="Proteomes" id="UP001241758">
    <property type="component" value="Unassembled WGS sequence"/>
</dbReference>
<evidence type="ECO:0000313" key="2">
    <source>
        <dbReference type="EMBL" id="MDI6106025.1"/>
    </source>
</evidence>
<feature type="chain" id="PRO_5047452720" description="DUF2690 domain-containing protein" evidence="1">
    <location>
        <begin position="31"/>
        <end position="131"/>
    </location>
</feature>
<protein>
    <recommendedName>
        <fullName evidence="4">DUF2690 domain-containing protein</fullName>
    </recommendedName>
</protein>
<sequence>MSTKRAITYTFALAAVAAGGSFVSVSPAWASDPGGSQCTRQVAVSKGHMAGDHWIAKAKVRTNTCTGLIRAYIHCNRNPGTYYAFGNNVKANDTSVAQCKTGDSAWSWGYESKPGSSWIRYQTGNDPSRPS</sequence>
<dbReference type="EMBL" id="JASCTH010000069">
    <property type="protein sequence ID" value="MDI6106025.1"/>
    <property type="molecule type" value="Genomic_DNA"/>
</dbReference>
<evidence type="ECO:0000313" key="3">
    <source>
        <dbReference type="Proteomes" id="UP001241758"/>
    </source>
</evidence>